<dbReference type="EMBL" id="CP087880">
    <property type="protein sequence ID" value="UGS43690.1"/>
    <property type="molecule type" value="Genomic_DNA"/>
</dbReference>
<organism evidence="1 2">
    <name type="scientific">Pseudocitrobacter corydidari</name>
    <dbReference type="NCBI Taxonomy" id="2891570"/>
    <lineage>
        <taxon>Bacteria</taxon>
        <taxon>Pseudomonadati</taxon>
        <taxon>Pseudomonadota</taxon>
        <taxon>Gammaproteobacteria</taxon>
        <taxon>Enterobacterales</taxon>
        <taxon>Enterobacteriaceae</taxon>
        <taxon>Pseudocitrobacter</taxon>
    </lineage>
</organism>
<sequence>MAARRCADEIFICPQIDAFEAVLTFYNANISFAINKRHVSGRDEMNVENDVLFFEFFDQFMQRYLRSSLRK</sequence>
<evidence type="ECO:0000313" key="2">
    <source>
        <dbReference type="Proteomes" id="UP001199659"/>
    </source>
</evidence>
<dbReference type="Proteomes" id="UP001199659">
    <property type="component" value="Chromosome"/>
</dbReference>
<reference evidence="1 2" key="1">
    <citation type="journal article" date="2022" name="Int. J. Syst. Evol. Microbiol.">
        <title>Pseudocitrobacter corydidari sp. nov., isolated from the Asian emerald cockroach Corydidarum magnifica.</title>
        <authorList>
            <person name="Guzman J."/>
            <person name="Poehlein A."/>
            <person name="Glaeser S.P."/>
            <person name="Schwengers O."/>
            <person name="Blom J."/>
            <person name="Hollensteiner J."/>
            <person name="Kampfer P."/>
            <person name="Vilcinskas A."/>
        </authorList>
    </citation>
    <scope>NUCLEOTIDE SEQUENCE [LARGE SCALE GENOMIC DNA]</scope>
    <source>
        <strain evidence="1">G163CM</strain>
    </source>
</reference>
<proteinExistence type="predicted"/>
<protein>
    <submittedName>
        <fullName evidence="1">Uncharacterized protein</fullName>
    </submittedName>
</protein>
<evidence type="ECO:0000313" key="1">
    <source>
        <dbReference type="EMBL" id="UGS43690.1"/>
    </source>
</evidence>
<gene>
    <name evidence="1" type="ORF">G163CM_44700</name>
</gene>
<accession>A0ABY3SDJ0</accession>
<keyword evidence="2" id="KW-1185">Reference proteome</keyword>
<name>A0ABY3SDJ0_9ENTR</name>